<proteinExistence type="inferred from homology"/>
<comment type="subcellular location">
    <subcellularLocation>
        <location evidence="1 6">Virion</location>
    </subcellularLocation>
</comment>
<keyword evidence="3 6" id="KW-1140">T=1 icosahedral capsid protein</keyword>
<dbReference type="Pfam" id="PF02956">
    <property type="entry name" value="TT_ORF1"/>
    <property type="match status" value="1"/>
</dbReference>
<feature type="region of interest" description="Disordered" evidence="7">
    <location>
        <begin position="482"/>
        <end position="504"/>
    </location>
</feature>
<dbReference type="EMBL" id="KY246579">
    <property type="protein sequence ID" value="ASA48889.1"/>
    <property type="molecule type" value="Genomic_DNA"/>
</dbReference>
<name>A0A1Z2RWA8_9VIRU</name>
<comment type="function">
    <text evidence="6">Self-assembles to form an icosahedral capsid.</text>
</comment>
<evidence type="ECO:0000256" key="3">
    <source>
        <dbReference type="ARBA" id="ARBA00022431"/>
    </source>
</evidence>
<dbReference type="InterPro" id="IPR004219">
    <property type="entry name" value="TTvirus_Unk"/>
</dbReference>
<protein>
    <recommendedName>
        <fullName evidence="6">Capsid protein</fullName>
    </recommendedName>
</protein>
<evidence type="ECO:0000256" key="7">
    <source>
        <dbReference type="SAM" id="MobiDB-lite"/>
    </source>
</evidence>
<evidence type="ECO:0000313" key="8">
    <source>
        <dbReference type="EMBL" id="ASA48889.1"/>
    </source>
</evidence>
<comment type="similarity">
    <text evidence="2 6">Belongs to the anelloviridae capsid protein family.</text>
</comment>
<reference evidence="8" key="1">
    <citation type="journal article" date="2017" name="Virus Evol.">
        <title>Diverse and highly recombinant anelloviruses associated with Weddell seals in Antarctica.</title>
        <authorList>
            <person name="Fahsbender E."/>
            <person name="Burns J.M."/>
            <person name="Kim S."/>
            <person name="Kraberger S."/>
            <person name="Frankfurter G."/>
            <person name="Eilers A."/>
            <person name="Shero M."/>
            <person name="Beltran R."/>
            <person name="Kirkham A."/>
            <person name="McCorkell R."/>
            <person name="Berngartt R."/>
            <person name="Male M.F."/>
            <person name="Ballard G."/>
            <person name="Ainley D.G."/>
            <person name="Breitbart M."/>
            <person name="Varsani A."/>
        </authorList>
    </citation>
    <scope>NUCLEOTIDE SEQUENCE</scope>
    <source>
        <strain evidence="8">TTLwV-1_gt40_wsp43</strain>
    </source>
</reference>
<organism evidence="8">
    <name type="scientific">Torque teno Leptonychotes weddellii virus-1</name>
    <dbReference type="NCBI Taxonomy" id="2012676"/>
    <lineage>
        <taxon>Viruses</taxon>
        <taxon>Monodnaviria</taxon>
        <taxon>Shotokuvirae</taxon>
        <taxon>Commensaviricota</taxon>
        <taxon>Cardeaviricetes</taxon>
        <taxon>Sanitavirales</taxon>
        <taxon>Anelloviridae</taxon>
        <taxon>Lambdatorquevirus</taxon>
        <taxon>Lambdatorquevirus phoci5</taxon>
    </lineage>
</organism>
<evidence type="ECO:0000256" key="6">
    <source>
        <dbReference type="RuleBase" id="RU361230"/>
    </source>
</evidence>
<sequence>MAIRRRRRRWPRRPRWRGRRKHLYRRRWRPPRRHFRRKEIFRTTNCYVRKYPSRRRKRISVRGWEPLGNVCYNTVASSEATPYNDLDITDPNIFTRAGSSLQGQWQGQWGHHFFTFENLLRRAQYYFNYWSGDWQGYDYLSFKGGYIWLPRFPAISWIFYLDNSIQSNPMDQEPEGKYKFEKSWVHPGILLNRPGSRLMINILQQPYKSLFRRIKVRPPAAWEGQYRMDVAKNFLLFHWAWTTCILSAPFFDYYCSRKGPEESKDTCILRPWFMGCKETFERFAHDSDKQKINRLKEQIEKDHTDSRALWVNRKYYLKSDCVPVPNATNKNPANFFNWGPFLAQNILTSPAYEASIYFRYKLFFKVSGDSLYRRLPSKDCDNGLFPPAPGFKDGPCTEVSSRPVHRRKRPLTTSDILPGDLDESGILTERAYQRIIRSHRDFQSTRLGDESPNISPRKRVRFREPHGIRKRKRARQLLRILLGGRGESRGGGPPPNTPPITEPLDLLLNFPK</sequence>
<evidence type="ECO:0000256" key="4">
    <source>
        <dbReference type="ARBA" id="ARBA00022561"/>
    </source>
</evidence>
<evidence type="ECO:0000256" key="2">
    <source>
        <dbReference type="ARBA" id="ARBA00006131"/>
    </source>
</evidence>
<accession>A0A1Z2RWA8</accession>
<evidence type="ECO:0000256" key="1">
    <source>
        <dbReference type="ARBA" id="ARBA00004328"/>
    </source>
</evidence>
<feature type="compositionally biased region" description="Pro residues" evidence="7">
    <location>
        <begin position="492"/>
        <end position="501"/>
    </location>
</feature>
<evidence type="ECO:0000256" key="5">
    <source>
        <dbReference type="ARBA" id="ARBA00022844"/>
    </source>
</evidence>
<dbReference type="GO" id="GO:0039615">
    <property type="term" value="C:T=1 icosahedral viral capsid"/>
    <property type="evidence" value="ECO:0007669"/>
    <property type="project" value="UniProtKB-UniRule"/>
</dbReference>
<keyword evidence="4 6" id="KW-0167">Capsid protein</keyword>
<keyword evidence="5 6" id="KW-0946">Virion</keyword>